<feature type="region of interest" description="Disordered" evidence="5">
    <location>
        <begin position="494"/>
        <end position="525"/>
    </location>
</feature>
<keyword evidence="4" id="KW-0863">Zinc-finger</keyword>
<dbReference type="Proteomes" id="UP001437256">
    <property type="component" value="Unassembled WGS sequence"/>
</dbReference>
<feature type="compositionally biased region" description="Gly residues" evidence="5">
    <location>
        <begin position="385"/>
        <end position="397"/>
    </location>
</feature>
<dbReference type="InterPro" id="IPR000504">
    <property type="entry name" value="RRM_dom"/>
</dbReference>
<name>A0ABR3AFD8_9AGAR</name>
<dbReference type="SUPFAM" id="SSF54928">
    <property type="entry name" value="RNA-binding domain, RBD"/>
    <property type="match status" value="1"/>
</dbReference>
<organism evidence="8 9">
    <name type="scientific">Marasmius tenuissimus</name>
    <dbReference type="NCBI Taxonomy" id="585030"/>
    <lineage>
        <taxon>Eukaryota</taxon>
        <taxon>Fungi</taxon>
        <taxon>Dikarya</taxon>
        <taxon>Basidiomycota</taxon>
        <taxon>Agaricomycotina</taxon>
        <taxon>Agaricomycetes</taxon>
        <taxon>Agaricomycetidae</taxon>
        <taxon>Agaricales</taxon>
        <taxon>Marasmiineae</taxon>
        <taxon>Marasmiaceae</taxon>
        <taxon>Marasmius</taxon>
    </lineage>
</organism>
<keyword evidence="9" id="KW-1185">Reference proteome</keyword>
<evidence type="ECO:0000256" key="3">
    <source>
        <dbReference type="PROSITE-ProRule" id="PRU00176"/>
    </source>
</evidence>
<keyword evidence="1 3" id="KW-0694">RNA-binding</keyword>
<evidence type="ECO:0000313" key="8">
    <source>
        <dbReference type="EMBL" id="KAL0072175.1"/>
    </source>
</evidence>
<feature type="region of interest" description="Disordered" evidence="5">
    <location>
        <begin position="574"/>
        <end position="615"/>
    </location>
</feature>
<feature type="domain" description="RRM" evidence="6">
    <location>
        <begin position="407"/>
        <end position="479"/>
    </location>
</feature>
<evidence type="ECO:0000313" key="9">
    <source>
        <dbReference type="Proteomes" id="UP001437256"/>
    </source>
</evidence>
<feature type="domain" description="C3H1-type" evidence="7">
    <location>
        <begin position="178"/>
        <end position="223"/>
    </location>
</feature>
<comment type="function">
    <text evidence="2">May be involved in the turnover of nuclear polyadenylated (pA+) RNA.</text>
</comment>
<evidence type="ECO:0000256" key="5">
    <source>
        <dbReference type="SAM" id="MobiDB-lite"/>
    </source>
</evidence>
<dbReference type="PROSITE" id="PS50103">
    <property type="entry name" value="ZF_C3H1"/>
    <property type="match status" value="1"/>
</dbReference>
<evidence type="ECO:0000256" key="4">
    <source>
        <dbReference type="PROSITE-ProRule" id="PRU00723"/>
    </source>
</evidence>
<protein>
    <submittedName>
        <fullName evidence="8">Uncharacterized protein</fullName>
    </submittedName>
</protein>
<dbReference type="InterPro" id="IPR000571">
    <property type="entry name" value="Znf_CCCH"/>
</dbReference>
<feature type="compositionally biased region" description="Low complexity" evidence="5">
    <location>
        <begin position="81"/>
        <end position="94"/>
    </location>
</feature>
<dbReference type="EMBL" id="JBBXMP010000002">
    <property type="protein sequence ID" value="KAL0072175.1"/>
    <property type="molecule type" value="Genomic_DNA"/>
</dbReference>
<sequence length="639" mass="70830">MIFDQGNAPHLKSWLVRTLEPICDAEPGALAEYILALLQHNVAENEMRKELASQLDEFLEKECAAFIDTLFTALRSKSYLPYTTSSPPSSSKTLDAGIPIPLDGLLSTPEGSRKRALEQDDIEGGPPPKGPRLESDDHYSRYNNSGHDPRWGNNRGGRSQGNGFRDSRMEGRSGYHPPDQRRICRDYYSASNMLLVFEILTTGTTDQGYCSRGALCKYSHGEDAIIPSQMYMNNSMMQSGMPFMPMFANGFGMMGGGGPITAYDPHEAKMDMRPMGNNRQARPAVLPRMQNEEGGHAVHSTHVSGELPVIQDLTPEVAHHEVTPNPQHHSSHSSIPSESRPQSSQQADHPMESVRPNYPDRTLQSDVPDVNMLPPERHRPASNGFRGGGRGRGGGPGSFRPERRKDKTLVLEKIPDDKLSLEHVNDWFKRFGTVTNVAIDQANSKALVSFSTHEEAFAAWKSEDAVFNNRFVKVFWHRPMEGQGQAGQRMLAASASAVSRTKETHQTPKPAFGPQSSATNSTPTNPLAIKQQKLEQLISEQKTLMGSLDGAQPEERKNVMARLRKLDEEMKAITSAQPSTPADAKEDKEKERLDKELEMHSVANGSGEDGKETTEDLKAKLEKLKAEVRSTLLTSQHFR</sequence>
<feature type="zinc finger region" description="C3H1-type" evidence="4">
    <location>
        <begin position="178"/>
        <end position="223"/>
    </location>
</feature>
<dbReference type="PROSITE" id="PS50102">
    <property type="entry name" value="RRM"/>
    <property type="match status" value="1"/>
</dbReference>
<comment type="caution">
    <text evidence="8">The sequence shown here is derived from an EMBL/GenBank/DDBJ whole genome shotgun (WGS) entry which is preliminary data.</text>
</comment>
<dbReference type="InterPro" id="IPR002483">
    <property type="entry name" value="PWI_dom"/>
</dbReference>
<gene>
    <name evidence="8" type="ORF">AAF712_001099</name>
</gene>
<feature type="compositionally biased region" description="Basic and acidic residues" evidence="5">
    <location>
        <begin position="583"/>
        <end position="599"/>
    </location>
</feature>
<evidence type="ECO:0000256" key="1">
    <source>
        <dbReference type="ARBA" id="ARBA00022884"/>
    </source>
</evidence>
<evidence type="ECO:0000259" key="7">
    <source>
        <dbReference type="PROSITE" id="PS50103"/>
    </source>
</evidence>
<dbReference type="PANTHER" id="PTHR14398:SF0">
    <property type="entry name" value="ZINC FINGER PROTEIN SWM"/>
    <property type="match status" value="1"/>
</dbReference>
<dbReference type="Pfam" id="PF01480">
    <property type="entry name" value="PWI"/>
    <property type="match status" value="1"/>
</dbReference>
<feature type="compositionally biased region" description="Low complexity" evidence="5">
    <location>
        <begin position="326"/>
        <end position="346"/>
    </location>
</feature>
<dbReference type="InterPro" id="IPR012677">
    <property type="entry name" value="Nucleotide-bd_a/b_plait_sf"/>
</dbReference>
<reference evidence="8 9" key="1">
    <citation type="submission" date="2024-05" db="EMBL/GenBank/DDBJ databases">
        <title>A draft genome resource for the thread blight pathogen Marasmius tenuissimus strain MS-2.</title>
        <authorList>
            <person name="Yulfo-Soto G.E."/>
            <person name="Baruah I.K."/>
            <person name="Amoako-Attah I."/>
            <person name="Bukari Y."/>
            <person name="Meinhardt L.W."/>
            <person name="Bailey B.A."/>
            <person name="Cohen S.P."/>
        </authorList>
    </citation>
    <scope>NUCLEOTIDE SEQUENCE [LARGE SCALE GENOMIC DNA]</scope>
    <source>
        <strain evidence="8 9">MS-2</strain>
    </source>
</reference>
<keyword evidence="4" id="KW-0862">Zinc</keyword>
<dbReference type="CDD" id="cd12257">
    <property type="entry name" value="RRM1_RBM26_like"/>
    <property type="match status" value="1"/>
</dbReference>
<feature type="compositionally biased region" description="Polar residues" evidence="5">
    <location>
        <begin position="514"/>
        <end position="525"/>
    </location>
</feature>
<feature type="compositionally biased region" description="Basic and acidic residues" evidence="5">
    <location>
        <begin position="131"/>
        <end position="140"/>
    </location>
</feature>
<feature type="compositionally biased region" description="Basic and acidic residues" evidence="5">
    <location>
        <begin position="165"/>
        <end position="178"/>
    </location>
</feature>
<proteinExistence type="predicted"/>
<evidence type="ECO:0000256" key="2">
    <source>
        <dbReference type="ARBA" id="ARBA00043866"/>
    </source>
</evidence>
<feature type="region of interest" description="Disordered" evidence="5">
    <location>
        <begin position="321"/>
        <end position="406"/>
    </location>
</feature>
<dbReference type="Gene3D" id="1.20.1390.10">
    <property type="entry name" value="PWI domain"/>
    <property type="match status" value="1"/>
</dbReference>
<keyword evidence="4" id="KW-0479">Metal-binding</keyword>
<evidence type="ECO:0000259" key="6">
    <source>
        <dbReference type="PROSITE" id="PS50102"/>
    </source>
</evidence>
<dbReference type="Gene3D" id="3.30.70.330">
    <property type="match status" value="1"/>
</dbReference>
<dbReference type="InterPro" id="IPR035979">
    <property type="entry name" value="RBD_domain_sf"/>
</dbReference>
<dbReference type="InterPro" id="IPR045137">
    <property type="entry name" value="RBM26/27"/>
</dbReference>
<feature type="region of interest" description="Disordered" evidence="5">
    <location>
        <begin position="81"/>
        <end position="178"/>
    </location>
</feature>
<accession>A0ABR3AFD8</accession>
<dbReference type="PANTHER" id="PTHR14398">
    <property type="entry name" value="RNA RECOGNITION RRM/RNP DOMAIN"/>
    <property type="match status" value="1"/>
</dbReference>